<feature type="region of interest" description="Disordered" evidence="1">
    <location>
        <begin position="1"/>
        <end position="54"/>
    </location>
</feature>
<feature type="compositionally biased region" description="Pro residues" evidence="1">
    <location>
        <begin position="846"/>
        <end position="855"/>
    </location>
</feature>
<protein>
    <submittedName>
        <fullName evidence="3">-domain-containing protein</fullName>
    </submittedName>
</protein>
<dbReference type="Gene3D" id="2.20.70.10">
    <property type="match status" value="1"/>
</dbReference>
<evidence type="ECO:0000313" key="3">
    <source>
        <dbReference type="EMBL" id="CDI56009.1"/>
    </source>
</evidence>
<dbReference type="CDD" id="cd00201">
    <property type="entry name" value="WW"/>
    <property type="match status" value="1"/>
</dbReference>
<evidence type="ECO:0000259" key="2">
    <source>
        <dbReference type="PROSITE" id="PS50020"/>
    </source>
</evidence>
<organism evidence="3">
    <name type="scientific">Melanopsichium pennsylvanicum 4</name>
    <dbReference type="NCBI Taxonomy" id="1398559"/>
    <lineage>
        <taxon>Eukaryota</taxon>
        <taxon>Fungi</taxon>
        <taxon>Dikarya</taxon>
        <taxon>Basidiomycota</taxon>
        <taxon>Ustilaginomycotina</taxon>
        <taxon>Ustilaginomycetes</taxon>
        <taxon>Ustilaginales</taxon>
        <taxon>Ustilaginaceae</taxon>
        <taxon>Melanopsichium</taxon>
    </lineage>
</organism>
<dbReference type="PROSITE" id="PS50020">
    <property type="entry name" value="WW_DOMAIN_2"/>
    <property type="match status" value="1"/>
</dbReference>
<feature type="compositionally biased region" description="Low complexity" evidence="1">
    <location>
        <begin position="253"/>
        <end position="271"/>
    </location>
</feature>
<feature type="compositionally biased region" description="Polar residues" evidence="1">
    <location>
        <begin position="196"/>
        <end position="207"/>
    </location>
</feature>
<feature type="compositionally biased region" description="Low complexity" evidence="1">
    <location>
        <begin position="278"/>
        <end position="287"/>
    </location>
</feature>
<feature type="compositionally biased region" description="Basic and acidic residues" evidence="1">
    <location>
        <begin position="1"/>
        <end position="11"/>
    </location>
</feature>
<feature type="compositionally biased region" description="Polar residues" evidence="1">
    <location>
        <begin position="14"/>
        <end position="23"/>
    </location>
</feature>
<sequence>MDSNKAFDHDILPSASSYDNPLQASFDYQRPIPSPISVSHGHRGHAPTPSNSSSTIASFHTVVSATTSPSNLDIQWCRTLQNLESEREIAFRSDPQEDARECRTPTPADGACFSPVTNHISHENSYHCGPRSSLSACVRANSLENFSSAHSTQDEVLISSHDRSTEQGLARMKPRREGGLPVKSLPNGLQALPSPSEASRSFDLSPSTYSRPLTLVSVATSEDGGRTLLPVLHTRAGQRKEAEPFVAEAGKESSNTSDSSFSTSRPSSPNFGTQVGMRSATPTTSRSSAEHNSSRLAESVNPVDANTASPRPSTAPTRAFAQADRDLSHNVSSEWGANFWTVVKDPTNPEVSFFANPSTGECRWLLPKGTIVLPPSGDGEWWELIDEQTGREYYWHTVTRECRWERPQTQQAGRGVMVIPMRAVQMSRHAKEVEDQTRVGRRDASDGDELLRRNGTLDEPFVSPKRHTEENSQGDRGAIVTTPLRPRTKSLAKIQHRCESALRTGQSHTNRDEFQVSISRNIARTTRSTIGTTHCDQLDHASKARFLIVERDQRALSMVRKTSPPLFHPDILPTSGSTALSRRRQRRSITGTANVSHPQRPSSPPLPPPALPRSGVVASGISASRTFPPSKARQFLGLASEFTPSSRQYDHEDRQGRMSPPIISIRKLGKGLAFDVTDPLANSSTTETITTATFNNKRSETKSEQRRRLMSKKSLPSFPSTSSSSKHRHHRQHYQKGEERRKIVGLPIDLTQALVETSLRPLPLASASASASSSALSPSITATAVRMGTVDPSDETHEASTTVGNKLNNKGRKLGTKFIVFARCRTNTVNSTSSTTISEGNFSSPLPHPPHPSRV</sequence>
<reference evidence="3" key="1">
    <citation type="journal article" date="2014" name="Genome Biol. Evol.">
        <title>Gene Loss Rather Than Gene Gain Is Associated with a Host Jump from Monocots to Dicots in the Smut Fungus Melanopsichium pennsylvanicum.</title>
        <authorList>
            <person name="Sharma R."/>
            <person name="Mishra B."/>
            <person name="Runge F."/>
            <person name="Thines M."/>
        </authorList>
    </citation>
    <scope>NUCLEOTIDE SEQUENCE</scope>
    <source>
        <strain evidence="3">4</strain>
    </source>
</reference>
<dbReference type="InterPro" id="IPR001202">
    <property type="entry name" value="WW_dom"/>
</dbReference>
<name>A0A077RDM7_9BASI</name>
<feature type="compositionally biased region" description="Basic residues" evidence="1">
    <location>
        <begin position="725"/>
        <end position="734"/>
    </location>
</feature>
<accession>A0A077RDM7</accession>
<dbReference type="SUPFAM" id="SSF51045">
    <property type="entry name" value="WW domain"/>
    <property type="match status" value="1"/>
</dbReference>
<dbReference type="EMBL" id="HG529672">
    <property type="protein sequence ID" value="CDI56009.1"/>
    <property type="molecule type" value="Genomic_DNA"/>
</dbReference>
<dbReference type="Pfam" id="PF00397">
    <property type="entry name" value="WW"/>
    <property type="match status" value="1"/>
</dbReference>
<feature type="compositionally biased region" description="Polar residues" evidence="1">
    <location>
        <begin position="304"/>
        <end position="316"/>
    </location>
</feature>
<feature type="compositionally biased region" description="Low complexity" evidence="1">
    <location>
        <begin position="712"/>
        <end position="724"/>
    </location>
</feature>
<feature type="region of interest" description="Disordered" evidence="1">
    <location>
        <begin position="563"/>
        <end position="616"/>
    </location>
</feature>
<feature type="region of interest" description="Disordered" evidence="1">
    <location>
        <begin position="687"/>
        <end position="740"/>
    </location>
</feature>
<feature type="domain" description="WW" evidence="2">
    <location>
        <begin position="382"/>
        <end position="409"/>
    </location>
</feature>
<feature type="region of interest" description="Disordered" evidence="1">
    <location>
        <begin position="149"/>
        <end position="207"/>
    </location>
</feature>
<evidence type="ECO:0000256" key="1">
    <source>
        <dbReference type="SAM" id="MobiDB-lite"/>
    </source>
</evidence>
<feature type="region of interest" description="Disordered" evidence="1">
    <location>
        <begin position="229"/>
        <end position="318"/>
    </location>
</feature>
<proteinExistence type="predicted"/>
<dbReference type="AlphaFoldDB" id="A0A077RDM7"/>
<dbReference type="SMART" id="SM00456">
    <property type="entry name" value="WW"/>
    <property type="match status" value="1"/>
</dbReference>
<feature type="compositionally biased region" description="Pro residues" evidence="1">
    <location>
        <begin position="601"/>
        <end position="611"/>
    </location>
</feature>
<feature type="compositionally biased region" description="Basic and acidic residues" evidence="1">
    <location>
        <begin position="429"/>
        <end position="456"/>
    </location>
</feature>
<feature type="region of interest" description="Disordered" evidence="1">
    <location>
        <begin position="427"/>
        <end position="480"/>
    </location>
</feature>
<dbReference type="InterPro" id="IPR036020">
    <property type="entry name" value="WW_dom_sf"/>
</dbReference>
<feature type="region of interest" description="Disordered" evidence="1">
    <location>
        <begin position="830"/>
        <end position="855"/>
    </location>
</feature>
<feature type="compositionally biased region" description="Basic and acidic residues" evidence="1">
    <location>
        <begin position="697"/>
        <end position="707"/>
    </location>
</feature>